<keyword evidence="1" id="KW-0175">Coiled coil</keyword>
<accession>A0A6L4WPV0</accession>
<proteinExistence type="predicted"/>
<organism evidence="2 5">
    <name type="scientific">Poseidonibacter ostreae</name>
    <dbReference type="NCBI Taxonomy" id="2654171"/>
    <lineage>
        <taxon>Bacteria</taxon>
        <taxon>Pseudomonadati</taxon>
        <taxon>Campylobacterota</taxon>
        <taxon>Epsilonproteobacteria</taxon>
        <taxon>Campylobacterales</taxon>
        <taxon>Arcobacteraceae</taxon>
        <taxon>Poseidonibacter</taxon>
    </lineage>
</organism>
<reference evidence="4 5" key="1">
    <citation type="submission" date="2019-10" db="EMBL/GenBank/DDBJ databases">
        <title>Poseidonibacter ostreae sp. nov., isolated from the gut of the Ostrea denselamellosa.</title>
        <authorList>
            <person name="Choi A."/>
        </authorList>
    </citation>
    <scope>NUCLEOTIDE SEQUENCE [LARGE SCALE GENOMIC DNA]</scope>
    <source>
        <strain evidence="2 5">SJOD-M-33</strain>
        <strain evidence="3 4">SJOD-M-5</strain>
    </source>
</reference>
<evidence type="ECO:0000313" key="5">
    <source>
        <dbReference type="Proteomes" id="UP000472839"/>
    </source>
</evidence>
<dbReference type="EMBL" id="WFKJ01000073">
    <property type="protein sequence ID" value="KAB7886651.1"/>
    <property type="molecule type" value="Genomic_DNA"/>
</dbReference>
<evidence type="ECO:0000313" key="3">
    <source>
        <dbReference type="EMBL" id="KAB7886651.1"/>
    </source>
</evidence>
<sequence length="162" mass="18860">MFSKIVIFLFFSTFLLGAEETSSTLIKQRIEIKELKKELNSFYNKKEKEYQDRKKELETILAQIEKEKAEIKALHDKNLSILQNMEETVNSKTAKIYNSMKPKIAASIFNEMISDGRIEDVFDIILKLKEKKVTLLMKYLSVPNAAKLTLMLEDFKVENEKG</sequence>
<keyword evidence="4" id="KW-1185">Reference proteome</keyword>
<dbReference type="RefSeq" id="WP_152192219.1">
    <property type="nucleotide sequence ID" value="NZ_WFKI01000015.1"/>
</dbReference>
<dbReference type="AlphaFoldDB" id="A0A6L4WPV0"/>
<comment type="caution">
    <text evidence="2">The sequence shown here is derived from an EMBL/GenBank/DDBJ whole genome shotgun (WGS) entry which is preliminary data.</text>
</comment>
<evidence type="ECO:0008006" key="6">
    <source>
        <dbReference type="Google" id="ProtNLM"/>
    </source>
</evidence>
<evidence type="ECO:0000256" key="1">
    <source>
        <dbReference type="SAM" id="Coils"/>
    </source>
</evidence>
<protein>
    <recommendedName>
        <fullName evidence="6">PDP protein</fullName>
    </recommendedName>
</protein>
<name>A0A6L4WPV0_9BACT</name>
<dbReference type="Proteomes" id="UP000472839">
    <property type="component" value="Unassembled WGS sequence"/>
</dbReference>
<dbReference type="EMBL" id="WFKK01000085">
    <property type="protein sequence ID" value="KAB7884404.1"/>
    <property type="molecule type" value="Genomic_DNA"/>
</dbReference>
<dbReference type="Proteomes" id="UP000461010">
    <property type="component" value="Unassembled WGS sequence"/>
</dbReference>
<evidence type="ECO:0000313" key="2">
    <source>
        <dbReference type="EMBL" id="KAB7884404.1"/>
    </source>
</evidence>
<evidence type="ECO:0000313" key="4">
    <source>
        <dbReference type="Proteomes" id="UP000461010"/>
    </source>
</evidence>
<gene>
    <name evidence="3" type="ORF">GBG18_14450</name>
    <name evidence="2" type="ORF">GBG19_15800</name>
</gene>
<feature type="coiled-coil region" evidence="1">
    <location>
        <begin position="18"/>
        <end position="77"/>
    </location>
</feature>